<gene>
    <name evidence="1" type="ORF">FBU59_001435</name>
</gene>
<evidence type="ECO:0000313" key="1">
    <source>
        <dbReference type="EMBL" id="KAJ1948782.1"/>
    </source>
</evidence>
<reference evidence="1" key="1">
    <citation type="submission" date="2022-07" db="EMBL/GenBank/DDBJ databases">
        <title>Phylogenomic reconstructions and comparative analyses of Kickxellomycotina fungi.</title>
        <authorList>
            <person name="Reynolds N.K."/>
            <person name="Stajich J.E."/>
            <person name="Barry K."/>
            <person name="Grigoriev I.V."/>
            <person name="Crous P."/>
            <person name="Smith M.E."/>
        </authorList>
    </citation>
    <scope>NUCLEOTIDE SEQUENCE</scope>
    <source>
        <strain evidence="1">NRRL 5244</strain>
    </source>
</reference>
<name>A0ACC1JE35_9FUNG</name>
<sequence length="828" mass="88512">MPPPPNAEPSADSSGSEVDDFIQSMRITRNLTRVARQQTLKRRTTLRKEAKEPEKDQKELEKDIEEAERLASLLGRRGTRFDGKRPAPKVNHDLDETLDELFEDSEHVADYLLMSSNSAALSKTNDDEADDQLGSGDPVLKQNRIRDSMMAEVMQSTMPHQYTAEQDDLFDKIDQMHYDKSLTGSAEYLPMDGYEAEVGDEAGAQSKSADQQYSSPGQHVVGGKVGSNIDQILSIGGTAGSGGDDDDDGLMEALNRSNTWKLQSRVLIHERSEYGPALPEIADADEDELEKYIGPAPKPKVAEQSNDADSIVPDPVVNPADTSAQTLGSVIDAAESEEEFFKSVPGEGDGHISSDLQCSDSDDASDDSDFDRHLLAQQQSIRFSVANVSNSELDNCPTDPAEPAINGSQPQGQMPEATAESSEHAPLLLRSSDGAGGSTLRRNRRVVSKHRSRRGSGGAGGSVRARRASVLSDDGAELMPSPGGEAASARSSIVSDSHFGEMAPASYWTEQAQPTAQSDQAVVQPELEPSRRVRSLHATDKPLPKLPAASKHKSLNTSRADTSAVNQTSSIPGLALQAASAVSAAESLPSGQRVRNSMPVLGAHKQPPLSTPDRIQHTLAMRAAAEQLDDPVADSPTTLASGRVPPPLPVKARPLVPKIFVEEKLASHAAIDAAAERPSARSLFRAATSSATYQLQPSLSAGTVESFKHEGVSPPPSIYKSLSADQSAGWDGQANDAPAMTLEEWLRETDDKLPANNPVPKPAPIASDGKPVTYNIYQYQPVAAERQAARGTSTESDGSQQAATADSINLYHATPTALLTHSKSKTTP</sequence>
<proteinExistence type="predicted"/>
<protein>
    <submittedName>
        <fullName evidence="1">Uncharacterized protein</fullName>
    </submittedName>
</protein>
<comment type="caution">
    <text evidence="1">The sequence shown here is derived from an EMBL/GenBank/DDBJ whole genome shotgun (WGS) entry which is preliminary data.</text>
</comment>
<dbReference type="Proteomes" id="UP001150603">
    <property type="component" value="Unassembled WGS sequence"/>
</dbReference>
<accession>A0ACC1JE35</accession>
<organism evidence="1 2">
    <name type="scientific">Linderina macrospora</name>
    <dbReference type="NCBI Taxonomy" id="4868"/>
    <lineage>
        <taxon>Eukaryota</taxon>
        <taxon>Fungi</taxon>
        <taxon>Fungi incertae sedis</taxon>
        <taxon>Zoopagomycota</taxon>
        <taxon>Kickxellomycotina</taxon>
        <taxon>Kickxellomycetes</taxon>
        <taxon>Kickxellales</taxon>
        <taxon>Kickxellaceae</taxon>
        <taxon>Linderina</taxon>
    </lineage>
</organism>
<keyword evidence="2" id="KW-1185">Reference proteome</keyword>
<dbReference type="EMBL" id="JANBPW010000631">
    <property type="protein sequence ID" value="KAJ1948782.1"/>
    <property type="molecule type" value="Genomic_DNA"/>
</dbReference>
<evidence type="ECO:0000313" key="2">
    <source>
        <dbReference type="Proteomes" id="UP001150603"/>
    </source>
</evidence>